<keyword evidence="3" id="KW-0597">Phosphoprotein</keyword>
<dbReference type="PROSITE" id="PS00108">
    <property type="entry name" value="PROTEIN_KINASE_ST"/>
    <property type="match status" value="1"/>
</dbReference>
<dbReference type="FunFam" id="3.30.200.20:FF:000142">
    <property type="entry name" value="Cysteine-rich receptor-like protein kinase 10"/>
    <property type="match status" value="1"/>
</dbReference>
<feature type="region of interest" description="Disordered" evidence="15">
    <location>
        <begin position="649"/>
        <end position="672"/>
    </location>
</feature>
<evidence type="ECO:0000256" key="10">
    <source>
        <dbReference type="ARBA" id="ARBA00022840"/>
    </source>
</evidence>
<dbReference type="Gene3D" id="1.10.510.10">
    <property type="entry name" value="Transferase(Phosphotransferase) domain 1"/>
    <property type="match status" value="1"/>
</dbReference>
<dbReference type="Gene3D" id="3.30.430.20">
    <property type="entry name" value="Gnk2 domain, C-X8-C-X2-C motif"/>
    <property type="match status" value="2"/>
</dbReference>
<evidence type="ECO:0000256" key="4">
    <source>
        <dbReference type="ARBA" id="ARBA00022679"/>
    </source>
</evidence>
<reference evidence="19" key="1">
    <citation type="journal article" date="2019" name="Nat. Commun.">
        <title>Genome-wide association mapping of date palm fruit traits.</title>
        <authorList>
            <person name="Hazzouri K.M."/>
            <person name="Gros-Balthazard M."/>
            <person name="Flowers J.M."/>
            <person name="Copetti D."/>
            <person name="Lemansour A."/>
            <person name="Lebrun M."/>
            <person name="Masmoudi K."/>
            <person name="Ferrand S."/>
            <person name="Dhar M.I."/>
            <person name="Fresquez Z.A."/>
            <person name="Rosas U."/>
            <person name="Zhang J."/>
            <person name="Talag J."/>
            <person name="Lee S."/>
            <person name="Kudrna D."/>
            <person name="Powell R.F."/>
            <person name="Leitch I.J."/>
            <person name="Krueger R.R."/>
            <person name="Wing R.A."/>
            <person name="Amiri K.M.A."/>
            <person name="Purugganan M.D."/>
        </authorList>
    </citation>
    <scope>NUCLEOTIDE SEQUENCE [LARGE SCALE GENOMIC DNA]</scope>
    <source>
        <strain evidence="19">cv. Khalas</strain>
    </source>
</reference>
<dbReference type="Pfam" id="PF07714">
    <property type="entry name" value="PK_Tyr_Ser-Thr"/>
    <property type="match status" value="1"/>
</dbReference>
<dbReference type="InterPro" id="IPR001245">
    <property type="entry name" value="Ser-Thr/Tyr_kinase_cat_dom"/>
</dbReference>
<dbReference type="PANTHER" id="PTHR27002">
    <property type="entry name" value="RECEPTOR-LIKE SERINE/THREONINE-PROTEIN KINASE SD1-8"/>
    <property type="match status" value="1"/>
</dbReference>
<evidence type="ECO:0000256" key="13">
    <source>
        <dbReference type="ARBA" id="ARBA00023170"/>
    </source>
</evidence>
<keyword evidence="6 16" id="KW-0732">Signal</keyword>
<reference evidence="20" key="2">
    <citation type="submission" date="2025-08" db="UniProtKB">
        <authorList>
            <consortium name="RefSeq"/>
        </authorList>
    </citation>
    <scope>IDENTIFICATION</scope>
    <source>
        <tissue evidence="20">Young leaves</tissue>
    </source>
</reference>
<evidence type="ECO:0000256" key="5">
    <source>
        <dbReference type="ARBA" id="ARBA00022692"/>
    </source>
</evidence>
<keyword evidence="19" id="KW-1185">Reference proteome</keyword>
<name>A0A8B8IZJ2_PHODC</name>
<keyword evidence="10" id="KW-0067">ATP-binding</keyword>
<keyword evidence="7" id="KW-0677">Repeat</keyword>
<keyword evidence="9" id="KW-0418">Kinase</keyword>
<dbReference type="OrthoDB" id="779887at2759"/>
<evidence type="ECO:0000259" key="17">
    <source>
        <dbReference type="PROSITE" id="PS50011"/>
    </source>
</evidence>
<dbReference type="InterPro" id="IPR002902">
    <property type="entry name" value="GNK2"/>
</dbReference>
<dbReference type="InterPro" id="IPR000719">
    <property type="entry name" value="Prot_kinase_dom"/>
</dbReference>
<evidence type="ECO:0000256" key="1">
    <source>
        <dbReference type="ARBA" id="ARBA00004167"/>
    </source>
</evidence>
<accession>A0A8B8IZJ2</accession>
<dbReference type="PROSITE" id="PS51473">
    <property type="entry name" value="GNK2"/>
    <property type="match status" value="2"/>
</dbReference>
<dbReference type="Proteomes" id="UP000228380">
    <property type="component" value="Chromosome 4"/>
</dbReference>
<dbReference type="GO" id="GO:0009737">
    <property type="term" value="P:response to abscisic acid"/>
    <property type="evidence" value="ECO:0007669"/>
    <property type="project" value="UniProtKB-ARBA"/>
</dbReference>
<evidence type="ECO:0000256" key="14">
    <source>
        <dbReference type="ARBA" id="ARBA00023180"/>
    </source>
</evidence>
<keyword evidence="4" id="KW-0808">Transferase</keyword>
<evidence type="ECO:0000256" key="2">
    <source>
        <dbReference type="ARBA" id="ARBA00022527"/>
    </source>
</evidence>
<dbReference type="GO" id="GO:0005886">
    <property type="term" value="C:plasma membrane"/>
    <property type="evidence" value="ECO:0007669"/>
    <property type="project" value="TreeGrafter"/>
</dbReference>
<evidence type="ECO:0000256" key="9">
    <source>
        <dbReference type="ARBA" id="ARBA00022777"/>
    </source>
</evidence>
<dbReference type="SUPFAM" id="SSF56112">
    <property type="entry name" value="Protein kinase-like (PK-like)"/>
    <property type="match status" value="1"/>
</dbReference>
<dbReference type="PROSITE" id="PS50011">
    <property type="entry name" value="PROTEIN_KINASE_DOM"/>
    <property type="match status" value="1"/>
</dbReference>
<dbReference type="InterPro" id="IPR008271">
    <property type="entry name" value="Ser/Thr_kinase_AS"/>
</dbReference>
<evidence type="ECO:0000256" key="12">
    <source>
        <dbReference type="ARBA" id="ARBA00023136"/>
    </source>
</evidence>
<keyword evidence="12" id="KW-0472">Membrane</keyword>
<dbReference type="SMART" id="SM00220">
    <property type="entry name" value="S_TKc"/>
    <property type="match status" value="1"/>
</dbReference>
<keyword evidence="14" id="KW-0325">Glycoprotein</keyword>
<proteinExistence type="predicted"/>
<comment type="subcellular location">
    <subcellularLocation>
        <location evidence="1">Membrane</location>
        <topology evidence="1">Single-pass membrane protein</topology>
    </subcellularLocation>
</comment>
<dbReference type="InterPro" id="IPR011009">
    <property type="entry name" value="Kinase-like_dom_sf"/>
</dbReference>
<organism evidence="19 20">
    <name type="scientific">Phoenix dactylifera</name>
    <name type="common">Date palm</name>
    <dbReference type="NCBI Taxonomy" id="42345"/>
    <lineage>
        <taxon>Eukaryota</taxon>
        <taxon>Viridiplantae</taxon>
        <taxon>Streptophyta</taxon>
        <taxon>Embryophyta</taxon>
        <taxon>Tracheophyta</taxon>
        <taxon>Spermatophyta</taxon>
        <taxon>Magnoliopsida</taxon>
        <taxon>Liliopsida</taxon>
        <taxon>Arecaceae</taxon>
        <taxon>Coryphoideae</taxon>
        <taxon>Phoeniceae</taxon>
        <taxon>Phoenix</taxon>
    </lineage>
</organism>
<dbReference type="Gene3D" id="3.30.200.20">
    <property type="entry name" value="Phosphorylase Kinase, domain 1"/>
    <property type="match status" value="1"/>
</dbReference>
<dbReference type="PANTHER" id="PTHR27002:SF1040">
    <property type="entry name" value="OS07G0538400 PROTEIN"/>
    <property type="match status" value="1"/>
</dbReference>
<dbReference type="InterPro" id="IPR038408">
    <property type="entry name" value="GNK2_sf"/>
</dbReference>
<gene>
    <name evidence="20" type="primary">LOC103696323</name>
</gene>
<dbReference type="FunFam" id="1.10.510.10:FF:000343">
    <property type="entry name" value="Cysteine-rich receptor-like protein kinase 28"/>
    <property type="match status" value="1"/>
</dbReference>
<dbReference type="GO" id="GO:0004674">
    <property type="term" value="F:protein serine/threonine kinase activity"/>
    <property type="evidence" value="ECO:0007669"/>
    <property type="project" value="UniProtKB-KW"/>
</dbReference>
<dbReference type="GeneID" id="103696323"/>
<evidence type="ECO:0000256" key="7">
    <source>
        <dbReference type="ARBA" id="ARBA00022737"/>
    </source>
</evidence>
<feature type="domain" description="Gnk2-homologous" evidence="18">
    <location>
        <begin position="137"/>
        <end position="242"/>
    </location>
</feature>
<keyword evidence="13" id="KW-0675">Receptor</keyword>
<evidence type="ECO:0000256" key="8">
    <source>
        <dbReference type="ARBA" id="ARBA00022741"/>
    </source>
</evidence>
<dbReference type="AlphaFoldDB" id="A0A8B8IZJ2"/>
<dbReference type="CDD" id="cd23509">
    <property type="entry name" value="Gnk2-like"/>
    <property type="match status" value="2"/>
</dbReference>
<feature type="compositionally biased region" description="Low complexity" evidence="15">
    <location>
        <begin position="263"/>
        <end position="278"/>
    </location>
</feature>
<evidence type="ECO:0000313" key="20">
    <source>
        <dbReference type="RefSeq" id="XP_026656647.2"/>
    </source>
</evidence>
<keyword evidence="5" id="KW-0812">Transmembrane</keyword>
<dbReference type="GO" id="GO:0005524">
    <property type="term" value="F:ATP binding"/>
    <property type="evidence" value="ECO:0007669"/>
    <property type="project" value="UniProtKB-KW"/>
</dbReference>
<sequence>MASILFLFPLVILHTLVLAPTKTYSQDDPILTYCAGDNYTVPSTFSSNLELLLSNLTSSPRYAGYFSTATAGAASSVPAYGLAQCEPDVSASDCSTCLNRSASAAATRCPLRKSSAIRFDHCVLRYSNQSFFGQLEVDQPAMTHKSNNASDPTVFHRQMSDLMDEIASQAAAMRSKFAVGITNYSGDGLISGMTQCTRDLSETDCSTCLDKAVGLLPSCCYGHIGGRVVMVSCAVRFEIIPLFSRLLVPPSPPPATPPPPPGSSSSLNGGNGTDTTGHGKSHKAAKVVLIVAISVSPVVLCHIWIRLRRRGVCRRVLIDGDEEFRSSESLLFDLGALRAATDNFSNANKLGEGGFGPVYKGTLRDGQEIAVKRLSGSSRQGLVELRNEIDLVAKLQHRNLVKLLGCCLEEQERLLVYEYLPNTSLDKFLFDPIGRQQLDWGRRYKIIEGIGRGLLYLHEDSRLRIIHRDLKAGNILLDEDMNPKISDFGLAKLFSVDETHGSTSRIAGTYGYMAPEYAVRGLFSTKSDVFSYGVLVLEIVTGRRNSGFQGSGNSLDLLSYVWRHWNEGMASQVIDRSLDNQYQLREVLRCIHIGLLCVQGEPAVRPSMASIFLMLSSYSITLAAPSAPAFFISSGTIGESEVIERDMRTGLSAEKSRPVSANDVSITDMEPR</sequence>
<evidence type="ECO:0000259" key="18">
    <source>
        <dbReference type="PROSITE" id="PS51473"/>
    </source>
</evidence>
<keyword evidence="8" id="KW-0547">Nucleotide-binding</keyword>
<dbReference type="Pfam" id="PF01657">
    <property type="entry name" value="Stress-antifung"/>
    <property type="match status" value="2"/>
</dbReference>
<protein>
    <submittedName>
        <fullName evidence="20">Receptor-like protein kinase At4g00960</fullName>
    </submittedName>
</protein>
<dbReference type="RefSeq" id="XP_026656647.2">
    <property type="nucleotide sequence ID" value="XM_026800846.2"/>
</dbReference>
<dbReference type="CDD" id="cd14066">
    <property type="entry name" value="STKc_IRAK"/>
    <property type="match status" value="1"/>
</dbReference>
<feature type="compositionally biased region" description="Pro residues" evidence="15">
    <location>
        <begin position="251"/>
        <end position="262"/>
    </location>
</feature>
<feature type="domain" description="Gnk2-homologous" evidence="18">
    <location>
        <begin position="27"/>
        <end position="131"/>
    </location>
</feature>
<evidence type="ECO:0000256" key="11">
    <source>
        <dbReference type="ARBA" id="ARBA00022989"/>
    </source>
</evidence>
<keyword evidence="2" id="KW-0723">Serine/threonine-protein kinase</keyword>
<evidence type="ECO:0000256" key="3">
    <source>
        <dbReference type="ARBA" id="ARBA00022553"/>
    </source>
</evidence>
<evidence type="ECO:0000256" key="16">
    <source>
        <dbReference type="SAM" id="SignalP"/>
    </source>
</evidence>
<feature type="domain" description="Protein kinase" evidence="17">
    <location>
        <begin position="344"/>
        <end position="595"/>
    </location>
</feature>
<dbReference type="KEGG" id="pda:103696323"/>
<evidence type="ECO:0000313" key="19">
    <source>
        <dbReference type="Proteomes" id="UP000228380"/>
    </source>
</evidence>
<evidence type="ECO:0000256" key="15">
    <source>
        <dbReference type="SAM" id="MobiDB-lite"/>
    </source>
</evidence>
<evidence type="ECO:0000256" key="6">
    <source>
        <dbReference type="ARBA" id="ARBA00022729"/>
    </source>
</evidence>
<keyword evidence="11" id="KW-1133">Transmembrane helix</keyword>
<feature type="region of interest" description="Disordered" evidence="15">
    <location>
        <begin position="251"/>
        <end position="279"/>
    </location>
</feature>
<feature type="signal peptide" evidence="16">
    <location>
        <begin position="1"/>
        <end position="25"/>
    </location>
</feature>
<feature type="chain" id="PRO_5034901990" evidence="16">
    <location>
        <begin position="26"/>
        <end position="672"/>
    </location>
</feature>